<dbReference type="AlphaFoldDB" id="A0A817FH30"/>
<dbReference type="Proteomes" id="UP000675881">
    <property type="component" value="Unassembled WGS sequence"/>
</dbReference>
<name>A0A817FH30_LEPSM</name>
<gene>
    <name evidence="1" type="ORF">LSAA_405</name>
</gene>
<reference evidence="1" key="1">
    <citation type="submission" date="2021-02" db="EMBL/GenBank/DDBJ databases">
        <authorList>
            <person name="Bekaert M."/>
        </authorList>
    </citation>
    <scope>NUCLEOTIDE SEQUENCE</scope>
    <source>
        <strain evidence="1">IoA-00</strain>
    </source>
</reference>
<keyword evidence="2" id="KW-1185">Reference proteome</keyword>
<comment type="caution">
    <text evidence="1">The sequence shown here is derived from an EMBL/GenBank/DDBJ whole genome shotgun (WGS) entry which is preliminary data.</text>
</comment>
<evidence type="ECO:0000313" key="1">
    <source>
        <dbReference type="EMBL" id="CAF2748426.1"/>
    </source>
</evidence>
<accession>A0A817FH30</accession>
<evidence type="ECO:0000313" key="2">
    <source>
        <dbReference type="Proteomes" id="UP000675881"/>
    </source>
</evidence>
<dbReference type="EMBL" id="CAJNVT010000273">
    <property type="protein sequence ID" value="CAF2748426.1"/>
    <property type="molecule type" value="Genomic_DNA"/>
</dbReference>
<protein>
    <submittedName>
        <fullName evidence="1">(salmon louse) hypothetical protein</fullName>
    </submittedName>
</protein>
<proteinExistence type="predicted"/>
<sequence length="126" mass="14466">MGAESGSLPGRPAERLSQKAFYQKKGLKAHINEYGLFVFTSEVSLLELSIAKSQKRCISCLLLEKEEHWQNTKELTRVFTVNIPQNLIHRRQMVHYEDDDFSITYQHEGSILKKVSGQSSEILLQD</sequence>
<organism evidence="1 2">
    <name type="scientific">Lepeophtheirus salmonis</name>
    <name type="common">Salmon louse</name>
    <name type="synonym">Caligus salmonis</name>
    <dbReference type="NCBI Taxonomy" id="72036"/>
    <lineage>
        <taxon>Eukaryota</taxon>
        <taxon>Metazoa</taxon>
        <taxon>Ecdysozoa</taxon>
        <taxon>Arthropoda</taxon>
        <taxon>Crustacea</taxon>
        <taxon>Multicrustacea</taxon>
        <taxon>Hexanauplia</taxon>
        <taxon>Copepoda</taxon>
        <taxon>Siphonostomatoida</taxon>
        <taxon>Caligidae</taxon>
        <taxon>Lepeophtheirus</taxon>
    </lineage>
</organism>